<feature type="transmembrane region" description="Helical" evidence="3">
    <location>
        <begin position="206"/>
        <end position="225"/>
    </location>
</feature>
<keyword evidence="3" id="KW-1133">Transmembrane helix</keyword>
<feature type="domain" description="EamA" evidence="4">
    <location>
        <begin position="148"/>
        <end position="276"/>
    </location>
</feature>
<comment type="caution">
    <text evidence="5">The sequence shown here is derived from an EMBL/GenBank/DDBJ whole genome shotgun (WGS) entry which is preliminary data.</text>
</comment>
<feature type="domain" description="EamA" evidence="4">
    <location>
        <begin position="8"/>
        <end position="137"/>
    </location>
</feature>
<dbReference type="SUPFAM" id="SSF103481">
    <property type="entry name" value="Multidrug resistance efflux transporter EmrE"/>
    <property type="match status" value="2"/>
</dbReference>
<comment type="similarity">
    <text evidence="2">Belongs to the EamA transporter family.</text>
</comment>
<dbReference type="InterPro" id="IPR000620">
    <property type="entry name" value="EamA_dom"/>
</dbReference>
<accession>A0A4Q0VSS1</accession>
<evidence type="ECO:0000313" key="6">
    <source>
        <dbReference type="Proteomes" id="UP000290649"/>
    </source>
</evidence>
<dbReference type="InterPro" id="IPR037185">
    <property type="entry name" value="EmrE-like"/>
</dbReference>
<evidence type="ECO:0000256" key="1">
    <source>
        <dbReference type="ARBA" id="ARBA00004127"/>
    </source>
</evidence>
<dbReference type="Proteomes" id="UP000290649">
    <property type="component" value="Unassembled WGS sequence"/>
</dbReference>
<dbReference type="AlphaFoldDB" id="A0A4Q0VSS1"/>
<feature type="transmembrane region" description="Helical" evidence="3">
    <location>
        <begin position="178"/>
        <end position="200"/>
    </location>
</feature>
<evidence type="ECO:0000256" key="2">
    <source>
        <dbReference type="ARBA" id="ARBA00007362"/>
    </source>
</evidence>
<reference evidence="5 6" key="1">
    <citation type="journal article" date="2019" name="Int. J. Syst. Evol. Microbiol.">
        <title>Anaerobacillus alkaliphilus sp. nov., a novel alkaliphilic and moderately halophilic bacterium.</title>
        <authorList>
            <person name="Borsodi A.K."/>
            <person name="Aszalos J.M."/>
            <person name="Bihari P."/>
            <person name="Nagy I."/>
            <person name="Schumann P."/>
            <person name="Sproer C."/>
            <person name="Kovacs A.L."/>
            <person name="Boka K."/>
            <person name="Dobosy P."/>
            <person name="Ovari M."/>
            <person name="Szili-Kovacs T."/>
            <person name="Toth E."/>
        </authorList>
    </citation>
    <scope>NUCLEOTIDE SEQUENCE [LARGE SCALE GENOMIC DNA]</scope>
    <source>
        <strain evidence="5 6">B16-10</strain>
    </source>
</reference>
<keyword evidence="3" id="KW-0812">Transmembrane</keyword>
<feature type="transmembrane region" description="Helical" evidence="3">
    <location>
        <begin position="123"/>
        <end position="140"/>
    </location>
</feature>
<evidence type="ECO:0000313" key="5">
    <source>
        <dbReference type="EMBL" id="RXJ00720.1"/>
    </source>
</evidence>
<dbReference type="Pfam" id="PF00892">
    <property type="entry name" value="EamA"/>
    <property type="match status" value="2"/>
</dbReference>
<organism evidence="5 6">
    <name type="scientific">Anaerobacillus alkaliphilus</name>
    <dbReference type="NCBI Taxonomy" id="1548597"/>
    <lineage>
        <taxon>Bacteria</taxon>
        <taxon>Bacillati</taxon>
        <taxon>Bacillota</taxon>
        <taxon>Bacilli</taxon>
        <taxon>Bacillales</taxon>
        <taxon>Bacillaceae</taxon>
        <taxon>Anaerobacillus</taxon>
    </lineage>
</organism>
<feature type="transmembrane region" description="Helical" evidence="3">
    <location>
        <begin position="35"/>
        <end position="54"/>
    </location>
</feature>
<keyword evidence="6" id="KW-1185">Reference proteome</keyword>
<feature type="transmembrane region" description="Helical" evidence="3">
    <location>
        <begin position="262"/>
        <end position="280"/>
    </location>
</feature>
<evidence type="ECO:0000259" key="4">
    <source>
        <dbReference type="Pfam" id="PF00892"/>
    </source>
</evidence>
<keyword evidence="3" id="KW-0472">Membrane</keyword>
<evidence type="ECO:0000256" key="3">
    <source>
        <dbReference type="SAM" id="Phobius"/>
    </source>
</evidence>
<dbReference type="PANTHER" id="PTHR22911">
    <property type="entry name" value="ACYL-MALONYL CONDENSING ENZYME-RELATED"/>
    <property type="match status" value="1"/>
</dbReference>
<protein>
    <submittedName>
        <fullName evidence="5">EamA family transporter</fullName>
    </submittedName>
</protein>
<dbReference type="PANTHER" id="PTHR22911:SF79">
    <property type="entry name" value="MOBA-LIKE NTP TRANSFERASE DOMAIN-CONTAINING PROTEIN"/>
    <property type="match status" value="1"/>
</dbReference>
<sequence length="283" mass="31891">MLSGNRHLLFIHFAVVLFGLSGLFAKFIAYPAVLIVLGRVFFAAIFLFFIMKSIKLSFSLTYKKDFILFFLLGLVLAIHWSSFFYSIQVSTVAIGLITFATFPVFSVFLEPILLKERFHRKNLMFALITSIGVLLIVQEFNFKNHLFIGVIWGLLSAVTFSILSILNRKLVRGYSSIIVGFYQNCFAFIVLVPFLLFVPFHYEGKNIFLLIILGVIFTGVSHVLFIEGLKSVNVQTASIIAVLEPVYGIIAAIFFLAEIPTVQEVFGIVIILSMAIYVTIKNK</sequence>
<dbReference type="GO" id="GO:0016020">
    <property type="term" value="C:membrane"/>
    <property type="evidence" value="ECO:0007669"/>
    <property type="project" value="InterPro"/>
</dbReference>
<name>A0A4Q0VSS1_9BACI</name>
<feature type="transmembrane region" description="Helical" evidence="3">
    <location>
        <begin position="146"/>
        <end position="166"/>
    </location>
</feature>
<feature type="transmembrane region" description="Helical" evidence="3">
    <location>
        <begin position="237"/>
        <end position="256"/>
    </location>
</feature>
<gene>
    <name evidence="5" type="ORF">DS745_11730</name>
</gene>
<feature type="transmembrane region" description="Helical" evidence="3">
    <location>
        <begin position="93"/>
        <end position="114"/>
    </location>
</feature>
<dbReference type="OrthoDB" id="3180815at2"/>
<dbReference type="EMBL" id="QOUX01000037">
    <property type="protein sequence ID" value="RXJ00720.1"/>
    <property type="molecule type" value="Genomic_DNA"/>
</dbReference>
<proteinExistence type="inferred from homology"/>
<feature type="transmembrane region" description="Helical" evidence="3">
    <location>
        <begin position="66"/>
        <end position="87"/>
    </location>
</feature>
<comment type="subcellular location">
    <subcellularLocation>
        <location evidence="1">Endomembrane system</location>
        <topology evidence="1">Multi-pass membrane protein</topology>
    </subcellularLocation>
</comment>